<sequence>MAAAAATNEYLASNNNTSYGSNEPASAEQENYQGFGDSSYNDYTVFAPLYKAIFNNDWERAKAYLKHNPNAVSARLTSTGDTALHIAAVSGRVHLVKELVQLMPSEALEITTHVGCTALLQTAVTGSMEIAKLMVEKNSNLLRIKNPFNLIPLVVSAINGNKVLLRYLYSVTPKEELDPRAGITGAAFLTSLVMADIYDIALDVLQRYPKLATSRDSDGNTIINMLSIKPSAFPSGNRHGFWQQLIYTSIPIELDHLFRDVERDEDTMRIRSEHDVQKFSQVRKHGLVWKALKVLVPGVRQIYDKKVIHVQALEIVKAICPQLSNLTDAQLIEVGAVSSITNTAAFGIIEYFKELINSSPYLMSSSNINGSGLIQVAVMHRQEKIYNFMSQMGQKNEMAACIDNFGNNILHFAGVLAPAFQLDKVSGAALQMQREIQWFQEVEQMAQPKYRELPNAAGKKPRDIFREEHKALVKEGEAWMKETSQACMVVSTLIATVMFAAVFTVPGGNNGDTGTPIFLKTRTFYVFMICDAISLFASCTSILMFFAILTARYGEKDFLKSLPQKLILGLASLFISIATMMGAFGATLIIVLNGTITWAYIPVTFLASVPVLLFGMLQFPLFVDIMRSTYGNGIFHKQNSKKKEKYGKHI</sequence>
<keyword evidence="1" id="KW-0040">ANK repeat</keyword>
<evidence type="ECO:0000259" key="4">
    <source>
        <dbReference type="Pfam" id="PF13962"/>
    </source>
</evidence>
<feature type="transmembrane region" description="Helical" evidence="3">
    <location>
        <begin position="566"/>
        <end position="592"/>
    </location>
</feature>
<evidence type="ECO:0000256" key="2">
    <source>
        <dbReference type="SAM" id="MobiDB-lite"/>
    </source>
</evidence>
<accession>A0AAD4RVT5</accession>
<dbReference type="Gene3D" id="1.25.40.20">
    <property type="entry name" value="Ankyrin repeat-containing domain"/>
    <property type="match status" value="1"/>
</dbReference>
<feature type="region of interest" description="Disordered" evidence="2">
    <location>
        <begin position="13"/>
        <end position="33"/>
    </location>
</feature>
<feature type="domain" description="PGG" evidence="4">
    <location>
        <begin position="478"/>
        <end position="590"/>
    </location>
</feature>
<dbReference type="InterPro" id="IPR026961">
    <property type="entry name" value="PGG_dom"/>
</dbReference>
<proteinExistence type="predicted"/>
<keyword evidence="3" id="KW-0472">Membrane</keyword>
<evidence type="ECO:0000256" key="1">
    <source>
        <dbReference type="PROSITE-ProRule" id="PRU00023"/>
    </source>
</evidence>
<dbReference type="PROSITE" id="PS50088">
    <property type="entry name" value="ANK_REPEAT"/>
    <property type="match status" value="1"/>
</dbReference>
<keyword evidence="6" id="KW-1185">Reference proteome</keyword>
<dbReference type="PANTHER" id="PTHR24177">
    <property type="entry name" value="CASKIN"/>
    <property type="match status" value="1"/>
</dbReference>
<dbReference type="Proteomes" id="UP001202328">
    <property type="component" value="Unassembled WGS sequence"/>
</dbReference>
<dbReference type="GO" id="GO:0016020">
    <property type="term" value="C:membrane"/>
    <property type="evidence" value="ECO:0007669"/>
    <property type="project" value="TreeGrafter"/>
</dbReference>
<dbReference type="SMART" id="SM00248">
    <property type="entry name" value="ANK"/>
    <property type="match status" value="2"/>
</dbReference>
<reference evidence="5" key="1">
    <citation type="submission" date="2022-04" db="EMBL/GenBank/DDBJ databases">
        <title>A functionally conserved STORR gene fusion in Papaver species that diverged 16.8 million years ago.</title>
        <authorList>
            <person name="Catania T."/>
        </authorList>
    </citation>
    <scope>NUCLEOTIDE SEQUENCE</scope>
    <source>
        <strain evidence="5">S-188037</strain>
    </source>
</reference>
<evidence type="ECO:0000313" key="5">
    <source>
        <dbReference type="EMBL" id="KAI3836087.1"/>
    </source>
</evidence>
<dbReference type="AlphaFoldDB" id="A0AAD4RVT5"/>
<feature type="repeat" description="ANK" evidence="1">
    <location>
        <begin position="79"/>
        <end position="101"/>
    </location>
</feature>
<gene>
    <name evidence="5" type="ORF">MKW98_016391</name>
</gene>
<name>A0AAD4RVT5_9MAGN</name>
<dbReference type="SUPFAM" id="SSF48403">
    <property type="entry name" value="Ankyrin repeat"/>
    <property type="match status" value="1"/>
</dbReference>
<organism evidence="5 6">
    <name type="scientific">Papaver atlanticum</name>
    <dbReference type="NCBI Taxonomy" id="357466"/>
    <lineage>
        <taxon>Eukaryota</taxon>
        <taxon>Viridiplantae</taxon>
        <taxon>Streptophyta</taxon>
        <taxon>Embryophyta</taxon>
        <taxon>Tracheophyta</taxon>
        <taxon>Spermatophyta</taxon>
        <taxon>Magnoliopsida</taxon>
        <taxon>Ranunculales</taxon>
        <taxon>Papaveraceae</taxon>
        <taxon>Papaveroideae</taxon>
        <taxon>Papaver</taxon>
    </lineage>
</organism>
<evidence type="ECO:0000313" key="6">
    <source>
        <dbReference type="Proteomes" id="UP001202328"/>
    </source>
</evidence>
<keyword evidence="3" id="KW-0812">Transmembrane</keyword>
<dbReference type="Pfam" id="PF13962">
    <property type="entry name" value="PGG"/>
    <property type="match status" value="1"/>
</dbReference>
<comment type="caution">
    <text evidence="5">The sequence shown here is derived from an EMBL/GenBank/DDBJ whole genome shotgun (WGS) entry which is preliminary data.</text>
</comment>
<dbReference type="Pfam" id="PF00023">
    <property type="entry name" value="Ank"/>
    <property type="match status" value="1"/>
</dbReference>
<evidence type="ECO:0000256" key="3">
    <source>
        <dbReference type="SAM" id="Phobius"/>
    </source>
</evidence>
<keyword evidence="3" id="KW-1133">Transmembrane helix</keyword>
<dbReference type="PROSITE" id="PS50297">
    <property type="entry name" value="ANK_REP_REGION"/>
    <property type="match status" value="1"/>
</dbReference>
<feature type="transmembrane region" description="Helical" evidence="3">
    <location>
        <begin position="486"/>
        <end position="505"/>
    </location>
</feature>
<dbReference type="EMBL" id="JAJJMB010017679">
    <property type="protein sequence ID" value="KAI3836087.1"/>
    <property type="molecule type" value="Genomic_DNA"/>
</dbReference>
<dbReference type="InterPro" id="IPR036770">
    <property type="entry name" value="Ankyrin_rpt-contain_sf"/>
</dbReference>
<dbReference type="PANTHER" id="PTHR24177:SF365">
    <property type="entry name" value="ANKYRIN REPEAT-CONTAINING PROTEIN NPR4-LIKE ISOFORM X1"/>
    <property type="match status" value="1"/>
</dbReference>
<feature type="transmembrane region" description="Helical" evidence="3">
    <location>
        <begin position="525"/>
        <end position="554"/>
    </location>
</feature>
<dbReference type="InterPro" id="IPR002110">
    <property type="entry name" value="Ankyrin_rpt"/>
</dbReference>
<feature type="transmembrane region" description="Helical" evidence="3">
    <location>
        <begin position="598"/>
        <end position="617"/>
    </location>
</feature>
<protein>
    <recommendedName>
        <fullName evidence="4">PGG domain-containing protein</fullName>
    </recommendedName>
</protein>